<evidence type="ECO:0000313" key="4">
    <source>
        <dbReference type="EMBL" id="BCE91993.1"/>
    </source>
</evidence>
<proteinExistence type="predicted"/>
<feature type="region of interest" description="Disordered" evidence="1">
    <location>
        <begin position="22"/>
        <end position="43"/>
    </location>
</feature>
<gene>
    <name evidence="4" type="ORF">XF10B_47910</name>
    <name evidence="2" type="ORF">XF1B_48930</name>
    <name evidence="3" type="ORF">XF4B_48260</name>
</gene>
<name>A0A809X351_9BRAD</name>
<reference evidence="3" key="3">
    <citation type="submission" date="2020-05" db="EMBL/GenBank/DDBJ databases">
        <title>Complete genome sequence of Bradyrhizobium diazoefficiens XF4 isolated from soybean nodule.</title>
        <authorList>
            <person name="Noda R."/>
            <person name="Kakizaki K."/>
            <person name="Minamisawa K."/>
        </authorList>
    </citation>
    <scope>NUCLEOTIDE SEQUENCE</scope>
    <source>
        <strain evidence="3">XF4</strain>
    </source>
</reference>
<dbReference type="EMBL" id="AP023094">
    <property type="protein sequence ID" value="BCE48477.1"/>
    <property type="molecule type" value="Genomic_DNA"/>
</dbReference>
<reference evidence="4" key="2">
    <citation type="submission" date="2020-05" db="EMBL/GenBank/DDBJ databases">
        <title>Complete genome sequence of Bradyrhizobium diazoefficiens XF10 isolated from soybean nodule.</title>
        <authorList>
            <person name="Noda R."/>
            <person name="Kakizaki K."/>
            <person name="Minamisawa K."/>
        </authorList>
    </citation>
    <scope>NUCLEOTIDE SEQUENCE</scope>
    <source>
        <strain evidence="4">XF10</strain>
    </source>
</reference>
<evidence type="ECO:0000313" key="3">
    <source>
        <dbReference type="EMBL" id="BCE48477.1"/>
    </source>
</evidence>
<protein>
    <submittedName>
        <fullName evidence="2">Uncharacterized protein</fullName>
    </submittedName>
</protein>
<dbReference type="EMBL" id="AP023091">
    <property type="protein sequence ID" value="BCE22212.1"/>
    <property type="molecule type" value="Genomic_DNA"/>
</dbReference>
<reference evidence="2" key="1">
    <citation type="submission" date="2020-05" db="EMBL/GenBank/DDBJ databases">
        <title>Complete genome sequence of Bradyrhizobium diazoefficiens XF1 isolated from soybean nodule.</title>
        <authorList>
            <person name="Noda R."/>
            <person name="Kakizaki K."/>
            <person name="Minamisawa K."/>
        </authorList>
    </citation>
    <scope>NUCLEOTIDE SEQUENCE</scope>
    <source>
        <strain evidence="2">XF1</strain>
    </source>
</reference>
<dbReference type="AlphaFoldDB" id="A0A809X351"/>
<sequence length="662" mass="74499">MAPPQTPSAERARRKQVIEDLLRQGYHPQGSRGGIASATKTAERQENINYPNWVRAEEALKRKRKENYAIDWSLYVPPAPKATVTSGGEELSAEEVDPLIRAKTLSAEVTQLITQSKYPVINPEAVIVDTPMLRSWSAKYRRYVEKEGKPRTWMVETLRVAPYRDPRGKNFIFTGAQNDALLHEEFWVNLKAYAAYIDAEIIVGPWTYETQWWAENDPQAREYAPELAEHLCFGQMKIGDNFVFCGEMNTLPTASQPISDLVTYSRGRWAVFPHAKRQLKSVPSNDPNIQAHQVMTSGACTRPKIIPRKAGVKSLFHQVVGATVVQFDEDGDVFCRQITADDHTGAFYDLDAYVANAEVTTGHRARAITMPDLHVRKMDQANCMAIFGWDMRGGRAQFRESMVDVLDPENVIGHDIFDNEARNHHHIHDNAYSYEMAFRGRDSVEEEVEQCGQFLLTAIGLGALPMVTVGDRTFIVAEGNHDIALEKYAREGRYRNDGRNVRFGLQLEDAYLDYVERRSVAIDNNQPVPRFSLLEHAIRMKYPQLGDKVIWCHDGYSHLIDGIEVGNHGFRGANGAKGTVNGFARAGRKMSIGDKHSPEIMEGVYVAGAMNLRHGYNKGLSGWAVTVIIQYPDGKRSLLTLQKGKWRPGKRVVRVPAPSFAA</sequence>
<accession>A0A809X351</accession>
<evidence type="ECO:0000256" key="1">
    <source>
        <dbReference type="SAM" id="MobiDB-lite"/>
    </source>
</evidence>
<dbReference type="EMBL" id="AP023099">
    <property type="protein sequence ID" value="BCE91993.1"/>
    <property type="molecule type" value="Genomic_DNA"/>
</dbReference>
<organism evidence="2">
    <name type="scientific">Bradyrhizobium diazoefficiens</name>
    <dbReference type="NCBI Taxonomy" id="1355477"/>
    <lineage>
        <taxon>Bacteria</taxon>
        <taxon>Pseudomonadati</taxon>
        <taxon>Pseudomonadota</taxon>
        <taxon>Alphaproteobacteria</taxon>
        <taxon>Hyphomicrobiales</taxon>
        <taxon>Nitrobacteraceae</taxon>
        <taxon>Bradyrhizobium</taxon>
    </lineage>
</organism>
<evidence type="ECO:0000313" key="2">
    <source>
        <dbReference type="EMBL" id="BCE22212.1"/>
    </source>
</evidence>